<feature type="signal peptide" evidence="1">
    <location>
        <begin position="1"/>
        <end position="22"/>
    </location>
</feature>
<dbReference type="EMBL" id="BSNJ01000001">
    <property type="protein sequence ID" value="GLQ19151.1"/>
    <property type="molecule type" value="Genomic_DNA"/>
</dbReference>
<feature type="chain" id="PRO_5046809383" evidence="1">
    <location>
        <begin position="23"/>
        <end position="151"/>
    </location>
</feature>
<accession>A0ABQ5UV51</accession>
<dbReference type="RefSeq" id="WP_284368911.1">
    <property type="nucleotide sequence ID" value="NZ_BSNJ01000001.1"/>
</dbReference>
<sequence length="151" mass="16644">MRFFTVTALFAGLLAANDVASAQSTDAIDPFGPPDPTTELPLEGEALRALFMDHTHRGYYNYGDWTDADPAFTEEMRADGTTRHDHDGIIAEGRWKVRYTVVCFEYEILDGGCFNIFQRGNCYYAMSAGTAELVAITVLDGETPDCEPSLA</sequence>
<proteinExistence type="predicted"/>
<evidence type="ECO:0000256" key="1">
    <source>
        <dbReference type="SAM" id="SignalP"/>
    </source>
</evidence>
<protein>
    <submittedName>
        <fullName evidence="2">Uncharacterized protein</fullName>
    </submittedName>
</protein>
<evidence type="ECO:0000313" key="2">
    <source>
        <dbReference type="EMBL" id="GLQ19151.1"/>
    </source>
</evidence>
<gene>
    <name evidence="2" type="ORF">GCM10007854_01060</name>
</gene>
<reference evidence="2" key="1">
    <citation type="journal article" date="2014" name="Int. J. Syst. Evol. Microbiol.">
        <title>Complete genome of a new Firmicutes species belonging to the dominant human colonic microbiota ('Ruminococcus bicirculans') reveals two chromosomes and a selective capacity to utilize plant glucans.</title>
        <authorList>
            <consortium name="NISC Comparative Sequencing Program"/>
            <person name="Wegmann U."/>
            <person name="Louis P."/>
            <person name="Goesmann A."/>
            <person name="Henrissat B."/>
            <person name="Duncan S.H."/>
            <person name="Flint H.J."/>
        </authorList>
    </citation>
    <scope>NUCLEOTIDE SEQUENCE</scope>
    <source>
        <strain evidence="2">NBRC 108216</strain>
    </source>
</reference>
<comment type="caution">
    <text evidence="2">The sequence shown here is derived from an EMBL/GenBank/DDBJ whole genome shotgun (WGS) entry which is preliminary data.</text>
</comment>
<keyword evidence="3" id="KW-1185">Reference proteome</keyword>
<reference evidence="2" key="2">
    <citation type="submission" date="2023-01" db="EMBL/GenBank/DDBJ databases">
        <title>Draft genome sequence of Algimonas porphyrae strain NBRC 108216.</title>
        <authorList>
            <person name="Sun Q."/>
            <person name="Mori K."/>
        </authorList>
    </citation>
    <scope>NUCLEOTIDE SEQUENCE</scope>
    <source>
        <strain evidence="2">NBRC 108216</strain>
    </source>
</reference>
<evidence type="ECO:0000313" key="3">
    <source>
        <dbReference type="Proteomes" id="UP001161390"/>
    </source>
</evidence>
<keyword evidence="1" id="KW-0732">Signal</keyword>
<dbReference type="Proteomes" id="UP001161390">
    <property type="component" value="Unassembled WGS sequence"/>
</dbReference>
<organism evidence="2 3">
    <name type="scientific">Algimonas porphyrae</name>
    <dbReference type="NCBI Taxonomy" id="1128113"/>
    <lineage>
        <taxon>Bacteria</taxon>
        <taxon>Pseudomonadati</taxon>
        <taxon>Pseudomonadota</taxon>
        <taxon>Alphaproteobacteria</taxon>
        <taxon>Maricaulales</taxon>
        <taxon>Robiginitomaculaceae</taxon>
        <taxon>Algimonas</taxon>
    </lineage>
</organism>
<name>A0ABQ5UV51_9PROT</name>